<feature type="region of interest" description="Disordered" evidence="1">
    <location>
        <begin position="1"/>
        <end position="35"/>
    </location>
</feature>
<protein>
    <submittedName>
        <fullName evidence="4">DUF1206 domain-containing protein</fullName>
    </submittedName>
</protein>
<feature type="transmembrane region" description="Helical" evidence="2">
    <location>
        <begin position="287"/>
        <end position="307"/>
    </location>
</feature>
<proteinExistence type="predicted"/>
<dbReference type="KEGG" id="stcm:SCMC78_05600"/>
<sequence length="312" mass="32677">MVFSVTTTLPRTGPHRASRRFCVDPPDRGNRNDMNTRSVAAQGRGRAKRAANSTAVEAGARAGFGARGVIYVLVGVLALRIAFTGGGQQADRGGAIAEIAEKPFGKVLLWALGIALVGMALWRLSEALFGQAGPDGRKPAKRAMAAGRCVFYGFVAYSVLSFAAGDSGSGGGSSDQQSQDVTAKALGWPGGQWIVGVAGAAVACAGLWIAVRALLRKFHKHLKMSEMSRRTRRAVDVAGVFGGTARGIVFATAGGFAVAAAIEHRPDRSKGMDDTLRSFTDTPAGPWLLVVIALGLVAFGVFSWANARYRKV</sequence>
<feature type="transmembrane region" description="Helical" evidence="2">
    <location>
        <begin position="193"/>
        <end position="215"/>
    </location>
</feature>
<feature type="transmembrane region" description="Helical" evidence="2">
    <location>
        <begin position="145"/>
        <end position="164"/>
    </location>
</feature>
<feature type="transmembrane region" description="Helical" evidence="2">
    <location>
        <begin position="235"/>
        <end position="262"/>
    </location>
</feature>
<feature type="compositionally biased region" description="Basic and acidic residues" evidence="1">
    <location>
        <begin position="21"/>
        <end position="31"/>
    </location>
</feature>
<keyword evidence="2" id="KW-0472">Membrane</keyword>
<feature type="domain" description="DUF1206" evidence="3">
    <location>
        <begin position="241"/>
        <end position="310"/>
    </location>
</feature>
<keyword evidence="2" id="KW-1133">Transmembrane helix</keyword>
<evidence type="ECO:0000256" key="1">
    <source>
        <dbReference type="SAM" id="MobiDB-lite"/>
    </source>
</evidence>
<dbReference type="EMBL" id="AP035884">
    <property type="protein sequence ID" value="BFP50753.1"/>
    <property type="molecule type" value="Genomic_DNA"/>
</dbReference>
<feature type="domain" description="DUF1206" evidence="3">
    <location>
        <begin position="145"/>
        <end position="215"/>
    </location>
</feature>
<feature type="domain" description="DUF1206" evidence="3">
    <location>
        <begin position="62"/>
        <end position="129"/>
    </location>
</feature>
<keyword evidence="2" id="KW-0812">Transmembrane</keyword>
<evidence type="ECO:0000256" key="2">
    <source>
        <dbReference type="SAM" id="Phobius"/>
    </source>
</evidence>
<organism evidence="4">
    <name type="scientific">Streptomyces sp. CMC78</name>
    <dbReference type="NCBI Taxonomy" id="3231512"/>
    <lineage>
        <taxon>Bacteria</taxon>
        <taxon>Bacillati</taxon>
        <taxon>Actinomycetota</taxon>
        <taxon>Actinomycetes</taxon>
        <taxon>Kitasatosporales</taxon>
        <taxon>Streptomycetaceae</taxon>
        <taxon>Streptomyces</taxon>
    </lineage>
</organism>
<feature type="transmembrane region" description="Helical" evidence="2">
    <location>
        <begin position="107"/>
        <end position="124"/>
    </location>
</feature>
<evidence type="ECO:0000259" key="3">
    <source>
        <dbReference type="Pfam" id="PF06724"/>
    </source>
</evidence>
<dbReference type="AlphaFoldDB" id="A0AB33KAT4"/>
<feature type="compositionally biased region" description="Polar residues" evidence="1">
    <location>
        <begin position="1"/>
        <end position="10"/>
    </location>
</feature>
<reference evidence="4" key="1">
    <citation type="submission" date="2024-07" db="EMBL/GenBank/DDBJ databases">
        <title>Complete genome sequences of cellulolytic bacteria, Kitasatospora sp. CMC57 and Streptomyces sp. CMC78, isolated from Japanese agricultural soil.</title>
        <authorList>
            <person name="Hashimoto T."/>
            <person name="Ito M."/>
            <person name="Iwamoto M."/>
            <person name="Fukahori D."/>
            <person name="Shoda T."/>
            <person name="Sakoda M."/>
            <person name="Morohoshi T."/>
            <person name="Mitsuboshi M."/>
            <person name="Nishizawa T."/>
        </authorList>
    </citation>
    <scope>NUCLEOTIDE SEQUENCE</scope>
    <source>
        <strain evidence="4">CMC78</strain>
    </source>
</reference>
<accession>A0AB33KAT4</accession>
<evidence type="ECO:0000313" key="4">
    <source>
        <dbReference type="EMBL" id="BFP50753.1"/>
    </source>
</evidence>
<name>A0AB33KAT4_9ACTN</name>
<dbReference type="Pfam" id="PF06724">
    <property type="entry name" value="DUF1206"/>
    <property type="match status" value="3"/>
</dbReference>
<feature type="transmembrane region" description="Helical" evidence="2">
    <location>
        <begin position="69"/>
        <end position="87"/>
    </location>
</feature>
<dbReference type="InterPro" id="IPR009597">
    <property type="entry name" value="DUF1206"/>
</dbReference>
<gene>
    <name evidence="4" type="ORF">SCMC78_05600</name>
</gene>